<dbReference type="PROSITE" id="PS00062">
    <property type="entry name" value="ALDOKETO_REDUCTASE_2"/>
    <property type="match status" value="2"/>
</dbReference>
<dbReference type="FunFam" id="3.20.20.100:FF:000002">
    <property type="entry name" value="2,5-diketo-D-gluconic acid reductase A"/>
    <property type="match status" value="1"/>
</dbReference>
<organism evidence="5 6">
    <name type="scientific">Trichomalopsis sarcophagae</name>
    <dbReference type="NCBI Taxonomy" id="543379"/>
    <lineage>
        <taxon>Eukaryota</taxon>
        <taxon>Metazoa</taxon>
        <taxon>Ecdysozoa</taxon>
        <taxon>Arthropoda</taxon>
        <taxon>Hexapoda</taxon>
        <taxon>Insecta</taxon>
        <taxon>Pterygota</taxon>
        <taxon>Neoptera</taxon>
        <taxon>Endopterygota</taxon>
        <taxon>Hymenoptera</taxon>
        <taxon>Apocrita</taxon>
        <taxon>Proctotrupomorpha</taxon>
        <taxon>Chalcidoidea</taxon>
        <taxon>Pteromalidae</taxon>
        <taxon>Pteromalinae</taxon>
        <taxon>Trichomalopsis</taxon>
    </lineage>
</organism>
<gene>
    <name evidence="5" type="ORF">TSAR_007486</name>
</gene>
<dbReference type="InterPro" id="IPR020471">
    <property type="entry name" value="AKR"/>
</dbReference>
<comment type="similarity">
    <text evidence="1">Belongs to the aldo/keto reductase family.</text>
</comment>
<evidence type="ECO:0000256" key="1">
    <source>
        <dbReference type="ARBA" id="ARBA00007905"/>
    </source>
</evidence>
<keyword evidence="2" id="KW-0521">NADP</keyword>
<dbReference type="PROSITE" id="PS00798">
    <property type="entry name" value="ALDOKETO_REDUCTASE_1"/>
    <property type="match status" value="1"/>
</dbReference>
<evidence type="ECO:0000313" key="5">
    <source>
        <dbReference type="EMBL" id="OXU29250.1"/>
    </source>
</evidence>
<comment type="caution">
    <text evidence="5">The sequence shown here is derived from an EMBL/GenBank/DDBJ whole genome shotgun (WGS) entry which is preliminary data.</text>
</comment>
<dbReference type="PANTHER" id="PTHR11732">
    <property type="entry name" value="ALDO/KETO REDUCTASE"/>
    <property type="match status" value="1"/>
</dbReference>
<dbReference type="Proteomes" id="UP000215335">
    <property type="component" value="Unassembled WGS sequence"/>
</dbReference>
<accession>A0A232FFF2</accession>
<dbReference type="Gene3D" id="3.20.20.100">
    <property type="entry name" value="NADP-dependent oxidoreductase domain"/>
    <property type="match status" value="2"/>
</dbReference>
<dbReference type="PRINTS" id="PR00069">
    <property type="entry name" value="ALDKETRDTASE"/>
</dbReference>
<evidence type="ECO:0000256" key="2">
    <source>
        <dbReference type="ARBA" id="ARBA00022857"/>
    </source>
</evidence>
<dbReference type="EMBL" id="NNAY01000320">
    <property type="protein sequence ID" value="OXU29250.1"/>
    <property type="molecule type" value="Genomic_DNA"/>
</dbReference>
<keyword evidence="6" id="KW-1185">Reference proteome</keyword>
<reference evidence="5 6" key="1">
    <citation type="journal article" date="2017" name="Curr. Biol.">
        <title>The Evolution of Venom by Co-option of Single-Copy Genes.</title>
        <authorList>
            <person name="Martinson E.O."/>
            <person name="Mrinalini"/>
            <person name="Kelkar Y.D."/>
            <person name="Chang C.H."/>
            <person name="Werren J.H."/>
        </authorList>
    </citation>
    <scope>NUCLEOTIDE SEQUENCE [LARGE SCALE GENOMIC DNA]</scope>
    <source>
        <strain evidence="5 6">Alberta</strain>
        <tissue evidence="5">Whole body</tissue>
    </source>
</reference>
<dbReference type="InterPro" id="IPR023210">
    <property type="entry name" value="NADP_OxRdtase_dom"/>
</dbReference>
<dbReference type="AlphaFoldDB" id="A0A232FFF2"/>
<dbReference type="InterPro" id="IPR018170">
    <property type="entry name" value="Aldo/ket_reductase_CS"/>
</dbReference>
<sequence>YCSSINYLPGISRHASLDLLLLHNARDSFLVYCCGLIMALVCTRASAATKIIKLSSGHDMPVVGLGTWQIKPDDVDRAVTAALENGYKHIDTAFVYYNEEAIGKSLKKYFDNGGKREDLFITTKLPSFGNRADDVEPMLKSSLEKLGLQYVDMYLIHFAAGFKRDPSKLEPAKDKDGNLIVDLDTDHLAIWKAMEAQVKAGRAKSIGLSNFNVAQIENIMKNAEIKPSNLQVELQAYNQQKQLRETCAKHNIAVTSYSTLGSPGSDADKKTNATLALPKILDHPVVQKIAKNHNKSTAQVLLRHVVQNGMIVIPKSTNPERIKQNIDIFDFELTADEMKELNDLDRGEEGRIFDFSIFKGEGPSSVSFRQNQLMRAFLGIVCLVVLAVLLPGGQAVEKLKLSSGHEIPAVGLGTSTIKLDEMDKAISSALENGYRHIDTAFSYDNEAAIGKILKKWFDKGGKREDIFITSKLPSQGNRPESVEKYLKRSLKDLGLDYVDMYLIHTPFAVKEGENLSSKQDKDGNDLFDDVNHKALWKAMERQVKEGRAKSIGLSNFNQSQVLNVYNNAEIKPSNLQVETHAYLQQKELRKFCKEHNIVMTAYAPLGSHSARLNLHRGTPKELPALVELPLIKSLAAKYNKSPGQILLRHTIQEGLVAIPKSSNAQRQNLDKNPEYPWHDQ</sequence>
<feature type="non-terminal residue" evidence="5">
    <location>
        <position position="1"/>
    </location>
</feature>
<dbReference type="FunFam" id="3.20.20.100:FF:000006">
    <property type="entry name" value="Aldo-keto reductase family 1 member A1"/>
    <property type="match status" value="1"/>
</dbReference>
<evidence type="ECO:0000259" key="4">
    <source>
        <dbReference type="Pfam" id="PF00248"/>
    </source>
</evidence>
<evidence type="ECO:0000256" key="3">
    <source>
        <dbReference type="ARBA" id="ARBA00023002"/>
    </source>
</evidence>
<feature type="domain" description="NADP-dependent oxidoreductase" evidence="4">
    <location>
        <begin position="63"/>
        <end position="345"/>
    </location>
</feature>
<proteinExistence type="inferred from homology"/>
<dbReference type="InterPro" id="IPR036812">
    <property type="entry name" value="NAD(P)_OxRdtase_dom_sf"/>
</dbReference>
<dbReference type="SUPFAM" id="SSF51430">
    <property type="entry name" value="NAD(P)-linked oxidoreductase"/>
    <property type="match status" value="2"/>
</dbReference>
<keyword evidence="3" id="KW-0560">Oxidoreductase</keyword>
<name>A0A232FFF2_9HYME</name>
<dbReference type="GO" id="GO:0016616">
    <property type="term" value="F:oxidoreductase activity, acting on the CH-OH group of donors, NAD or NADP as acceptor"/>
    <property type="evidence" value="ECO:0007669"/>
    <property type="project" value="UniProtKB-ARBA"/>
</dbReference>
<protein>
    <recommendedName>
        <fullName evidence="4">NADP-dependent oxidoreductase domain-containing protein</fullName>
    </recommendedName>
</protein>
<dbReference type="Pfam" id="PF00248">
    <property type="entry name" value="Aldo_ket_red"/>
    <property type="match status" value="2"/>
</dbReference>
<dbReference type="PROSITE" id="PS00063">
    <property type="entry name" value="ALDOKETO_REDUCTASE_3"/>
    <property type="match status" value="1"/>
</dbReference>
<dbReference type="STRING" id="543379.A0A232FFF2"/>
<feature type="domain" description="NADP-dependent oxidoreductase" evidence="4">
    <location>
        <begin position="412"/>
        <end position="666"/>
    </location>
</feature>
<evidence type="ECO:0000313" key="6">
    <source>
        <dbReference type="Proteomes" id="UP000215335"/>
    </source>
</evidence>